<name>M7NPF9_PNEMU</name>
<dbReference type="GeneID" id="19896447"/>
<keyword evidence="2" id="KW-1185">Reference proteome</keyword>
<dbReference type="EMBL" id="AFWA02000007">
    <property type="protein sequence ID" value="EMR08981.1"/>
    <property type="molecule type" value="Genomic_DNA"/>
</dbReference>
<dbReference type="HOGENOM" id="CLU_600082_0_0_1"/>
<comment type="caution">
    <text evidence="1">The sequence shown here is derived from an EMBL/GenBank/DDBJ whole genome shotgun (WGS) entry which is preliminary data.</text>
</comment>
<organism evidence="1 2">
    <name type="scientific">Pneumocystis murina (strain B123)</name>
    <name type="common">Mouse pneumocystis pneumonia agent</name>
    <name type="synonym">Pneumocystis carinii f. sp. muris</name>
    <dbReference type="NCBI Taxonomy" id="1069680"/>
    <lineage>
        <taxon>Eukaryota</taxon>
        <taxon>Fungi</taxon>
        <taxon>Dikarya</taxon>
        <taxon>Ascomycota</taxon>
        <taxon>Taphrinomycotina</taxon>
        <taxon>Pneumocystomycetes</taxon>
        <taxon>Pneumocystaceae</taxon>
        <taxon>Pneumocystis</taxon>
    </lineage>
</organism>
<proteinExistence type="predicted"/>
<dbReference type="RefSeq" id="XP_007874787.1">
    <property type="nucleotide sequence ID" value="XM_007876596.1"/>
</dbReference>
<dbReference type="Proteomes" id="UP000011958">
    <property type="component" value="Unassembled WGS sequence"/>
</dbReference>
<dbReference type="AlphaFoldDB" id="M7NPF9"/>
<accession>M7NPF9</accession>
<dbReference type="OrthoDB" id="5423432at2759"/>
<sequence length="456" mass="53166">MMQMFLLKKGIKLYFLKIYYFLFYYIRSSGDVEMFTSIKDYKSFYASDMMTFDPYNTASFIPEFRNNVINIDNNDDNISRTFTKYGIAHIFNDDVNDNCEANSARIVHGKSIAIENVKPKTSQEFAEEMYYKRKIRTSLREKKCESAFENRNNTLLESSLDRIKPLNLNSSDLIRNAKKNTINEIKTWEMDMKYNNMPSIIDDNKNVEGFRDLKNTIISGDSRDRIKTILKLEVSRKDVPIEHKEEYISEYDNKYDRNSSSYSRLKNVDGEFDSMYFLSNSRQVSSSRYHNLDSNQTSRFSTFFASDSINLISDVKKNNLNVSSNNEPLSTEYSDTGLIYGSDYNDKFSEISITTSKTSDEIGFQRIMDMLRKSNQSISTNRLISHNSKITSNEIDYNKSNEYSIQNSDNLLKYQSFMHKDISDSKFFLSLLNQPSHLSSLHVDSLNNENINAFRD</sequence>
<reference evidence="2" key="1">
    <citation type="journal article" date="2016" name="Nat. Commun.">
        <title>Genome analysis of three Pneumocystis species reveals adaptation mechanisms to life exclusively in mammalian hosts.</title>
        <authorList>
            <person name="Ma L."/>
            <person name="Chen Z."/>
            <person name="Huang D.W."/>
            <person name="Kutty G."/>
            <person name="Ishihara M."/>
            <person name="Wang H."/>
            <person name="Abouelleil A."/>
            <person name="Bishop L."/>
            <person name="Davey E."/>
            <person name="Deng R."/>
            <person name="Deng X."/>
            <person name="Fan L."/>
            <person name="Fantoni G."/>
            <person name="Fitzgerald M."/>
            <person name="Gogineni E."/>
            <person name="Goldberg J.M."/>
            <person name="Handley G."/>
            <person name="Hu X."/>
            <person name="Huber C."/>
            <person name="Jiao X."/>
            <person name="Jones K."/>
            <person name="Levin J.Z."/>
            <person name="Liu Y."/>
            <person name="Macdonald P."/>
            <person name="Melnikov A."/>
            <person name="Raley C."/>
            <person name="Sassi M."/>
            <person name="Sherman B.T."/>
            <person name="Song X."/>
            <person name="Sykes S."/>
            <person name="Tran B."/>
            <person name="Walsh L."/>
            <person name="Xia Y."/>
            <person name="Yang J."/>
            <person name="Young S."/>
            <person name="Zeng Q."/>
            <person name="Zheng X."/>
            <person name="Stephens R."/>
            <person name="Nusbaum C."/>
            <person name="Birren B.W."/>
            <person name="Azadi P."/>
            <person name="Lempicki R.A."/>
            <person name="Cuomo C.A."/>
            <person name="Kovacs J.A."/>
        </authorList>
    </citation>
    <scope>NUCLEOTIDE SEQUENCE [LARGE SCALE GENOMIC DNA]</scope>
    <source>
        <strain evidence="2">B123</strain>
    </source>
</reference>
<evidence type="ECO:0000313" key="1">
    <source>
        <dbReference type="EMBL" id="EMR08981.1"/>
    </source>
</evidence>
<evidence type="ECO:0000313" key="2">
    <source>
        <dbReference type="Proteomes" id="UP000011958"/>
    </source>
</evidence>
<protein>
    <submittedName>
        <fullName evidence="1">Uncharacterized protein</fullName>
    </submittedName>
</protein>
<gene>
    <name evidence="1" type="ORF">PNEG_02756</name>
</gene>
<dbReference type="VEuPathDB" id="FungiDB:PNEG_02756"/>